<organism evidence="1 2">
    <name type="scientific">Allacma fusca</name>
    <dbReference type="NCBI Taxonomy" id="39272"/>
    <lineage>
        <taxon>Eukaryota</taxon>
        <taxon>Metazoa</taxon>
        <taxon>Ecdysozoa</taxon>
        <taxon>Arthropoda</taxon>
        <taxon>Hexapoda</taxon>
        <taxon>Collembola</taxon>
        <taxon>Symphypleona</taxon>
        <taxon>Sminthuridae</taxon>
        <taxon>Allacma</taxon>
    </lineage>
</organism>
<proteinExistence type="predicted"/>
<feature type="non-terminal residue" evidence="1">
    <location>
        <position position="1"/>
    </location>
</feature>
<evidence type="ECO:0000313" key="2">
    <source>
        <dbReference type="Proteomes" id="UP000708208"/>
    </source>
</evidence>
<evidence type="ECO:0000313" key="1">
    <source>
        <dbReference type="EMBL" id="CAG7830539.1"/>
    </source>
</evidence>
<dbReference type="AlphaFoldDB" id="A0A8J2LE62"/>
<sequence>IRNPAIVDSYRASLDLDADDDTPPGVFPNKTLVAKFEDSLFGKKVRVSMASKSKDPNLVISGVDLITQSCRNIEEFELGFSSKTRPGFMVVKSLSTLCKWKNLRKLT</sequence>
<feature type="non-terminal residue" evidence="1">
    <location>
        <position position="107"/>
    </location>
</feature>
<reference evidence="1" key="1">
    <citation type="submission" date="2021-06" db="EMBL/GenBank/DDBJ databases">
        <authorList>
            <person name="Hodson N. C."/>
            <person name="Mongue J. A."/>
            <person name="Jaron S. K."/>
        </authorList>
    </citation>
    <scope>NUCLEOTIDE SEQUENCE</scope>
</reference>
<accession>A0A8J2LE62</accession>
<gene>
    <name evidence="1" type="ORF">AFUS01_LOCUS40337</name>
</gene>
<dbReference type="EMBL" id="CAJVCH010556422">
    <property type="protein sequence ID" value="CAG7830539.1"/>
    <property type="molecule type" value="Genomic_DNA"/>
</dbReference>
<protein>
    <submittedName>
        <fullName evidence="1">Uncharacterized protein</fullName>
    </submittedName>
</protein>
<dbReference type="Proteomes" id="UP000708208">
    <property type="component" value="Unassembled WGS sequence"/>
</dbReference>
<comment type="caution">
    <text evidence="1">The sequence shown here is derived from an EMBL/GenBank/DDBJ whole genome shotgun (WGS) entry which is preliminary data.</text>
</comment>
<keyword evidence="2" id="KW-1185">Reference proteome</keyword>
<name>A0A8J2LE62_9HEXA</name>